<dbReference type="Pfam" id="PF13649">
    <property type="entry name" value="Methyltransf_25"/>
    <property type="match status" value="1"/>
</dbReference>
<dbReference type="SUPFAM" id="SSF53335">
    <property type="entry name" value="S-adenosyl-L-methionine-dependent methyltransferases"/>
    <property type="match status" value="1"/>
</dbReference>
<dbReference type="PATRIC" id="fig|1391654.3.peg.4592"/>
<dbReference type="GO" id="GO:0008168">
    <property type="term" value="F:methyltransferase activity"/>
    <property type="evidence" value="ECO:0007669"/>
    <property type="project" value="UniProtKB-KW"/>
</dbReference>
<dbReference type="PANTHER" id="PTHR43464">
    <property type="entry name" value="METHYLTRANSFERASE"/>
    <property type="match status" value="1"/>
</dbReference>
<keyword evidence="2" id="KW-0489">Methyltransferase</keyword>
<dbReference type="STRING" id="1391654.AKJ09_04528"/>
<keyword evidence="2" id="KW-0808">Transferase</keyword>
<evidence type="ECO:0000313" key="2">
    <source>
        <dbReference type="EMBL" id="AKU97864.1"/>
    </source>
</evidence>
<dbReference type="Proteomes" id="UP000064967">
    <property type="component" value="Chromosome"/>
</dbReference>
<reference evidence="2 3" key="1">
    <citation type="submission" date="2015-08" db="EMBL/GenBank/DDBJ databases">
        <authorList>
            <person name="Babu N.S."/>
            <person name="Beckwith C.J."/>
            <person name="Beseler K.G."/>
            <person name="Brison A."/>
            <person name="Carone J.V."/>
            <person name="Caskin T.P."/>
            <person name="Diamond M."/>
            <person name="Durham M.E."/>
            <person name="Foxe J.M."/>
            <person name="Go M."/>
            <person name="Henderson B.A."/>
            <person name="Jones I.B."/>
            <person name="McGettigan J.A."/>
            <person name="Micheletti S.J."/>
            <person name="Nasrallah M.E."/>
            <person name="Ortiz D."/>
            <person name="Piller C.R."/>
            <person name="Privatt S.R."/>
            <person name="Schneider S.L."/>
            <person name="Sharp S."/>
            <person name="Smith T.C."/>
            <person name="Stanton J.D."/>
            <person name="Ullery H.E."/>
            <person name="Wilson R.J."/>
            <person name="Serrano M.G."/>
            <person name="Buck G."/>
            <person name="Lee V."/>
            <person name="Wang Y."/>
            <person name="Carvalho R."/>
            <person name="Voegtly L."/>
            <person name="Shi R."/>
            <person name="Duckworth R."/>
            <person name="Johnson A."/>
            <person name="Loviza R."/>
            <person name="Walstead R."/>
            <person name="Shah Z."/>
            <person name="Kiflezghi M."/>
            <person name="Wade K."/>
            <person name="Ball S.L."/>
            <person name="Bradley K.W."/>
            <person name="Asai D.J."/>
            <person name="Bowman C.A."/>
            <person name="Russell D.A."/>
            <person name="Pope W.H."/>
            <person name="Jacobs-Sera D."/>
            <person name="Hendrix R.W."/>
            <person name="Hatfull G.F."/>
        </authorList>
    </citation>
    <scope>NUCLEOTIDE SEQUENCE [LARGE SCALE GENOMIC DNA]</scope>
    <source>
        <strain evidence="2 3">DSM 27648</strain>
    </source>
</reference>
<dbReference type="OrthoDB" id="5419754at2"/>
<dbReference type="PANTHER" id="PTHR43464:SF77">
    <property type="entry name" value="BLL3586 PROTEIN"/>
    <property type="match status" value="1"/>
</dbReference>
<name>A0A0K1PXJ4_9BACT</name>
<keyword evidence="3" id="KW-1185">Reference proteome</keyword>
<evidence type="ECO:0000313" key="3">
    <source>
        <dbReference type="Proteomes" id="UP000064967"/>
    </source>
</evidence>
<feature type="domain" description="Methyltransferase" evidence="1">
    <location>
        <begin position="39"/>
        <end position="130"/>
    </location>
</feature>
<dbReference type="Gene3D" id="3.40.50.150">
    <property type="entry name" value="Vaccinia Virus protein VP39"/>
    <property type="match status" value="1"/>
</dbReference>
<gene>
    <name evidence="2" type="ORF">AKJ09_04528</name>
</gene>
<protein>
    <submittedName>
        <fullName evidence="2">Methyltransferase</fullName>
    </submittedName>
</protein>
<dbReference type="InterPro" id="IPR029063">
    <property type="entry name" value="SAM-dependent_MTases_sf"/>
</dbReference>
<dbReference type="KEGG" id="llu:AKJ09_04528"/>
<dbReference type="RefSeq" id="WP_146648939.1">
    <property type="nucleotide sequence ID" value="NZ_CP012333.1"/>
</dbReference>
<dbReference type="GO" id="GO:0032259">
    <property type="term" value="P:methylation"/>
    <property type="evidence" value="ECO:0007669"/>
    <property type="project" value="UniProtKB-KW"/>
</dbReference>
<dbReference type="InterPro" id="IPR041698">
    <property type="entry name" value="Methyltransf_25"/>
</dbReference>
<evidence type="ECO:0000259" key="1">
    <source>
        <dbReference type="Pfam" id="PF13649"/>
    </source>
</evidence>
<dbReference type="AlphaFoldDB" id="A0A0K1PXJ4"/>
<sequence length="208" mass="23152">MTEFWEDAFVRSQLMWGFEPTAAARLARDEFVRRGAKRVLIPGVGYGRNAKVFLDAGMEVTGIEISATAIDLARSKLGLDIPIHHGSVGDMPFDDSRYDAIFCFGLLYLLDAEARAKFIADCARQLVPGGAMVFTVISKEWSMFGQGTKLGEDWYETHPGVKMFFYDADSLRRELGPYGLVDITKVDEPIPNGTLRPFLQATCEPTKV</sequence>
<dbReference type="CDD" id="cd02440">
    <property type="entry name" value="AdoMet_MTases"/>
    <property type="match status" value="1"/>
</dbReference>
<proteinExistence type="predicted"/>
<accession>A0A0K1PXJ4</accession>
<organism evidence="2 3">
    <name type="scientific">Labilithrix luteola</name>
    <dbReference type="NCBI Taxonomy" id="1391654"/>
    <lineage>
        <taxon>Bacteria</taxon>
        <taxon>Pseudomonadati</taxon>
        <taxon>Myxococcota</taxon>
        <taxon>Polyangia</taxon>
        <taxon>Polyangiales</taxon>
        <taxon>Labilitrichaceae</taxon>
        <taxon>Labilithrix</taxon>
    </lineage>
</organism>
<dbReference type="EMBL" id="CP012333">
    <property type="protein sequence ID" value="AKU97864.1"/>
    <property type="molecule type" value="Genomic_DNA"/>
</dbReference>